<dbReference type="InterPro" id="IPR013783">
    <property type="entry name" value="Ig-like_fold"/>
</dbReference>
<dbReference type="InterPro" id="IPR036060">
    <property type="entry name" value="Znf_C2H2C_sf"/>
</dbReference>
<evidence type="ECO:0000256" key="4">
    <source>
        <dbReference type="ARBA" id="ARBA00022771"/>
    </source>
</evidence>
<evidence type="ECO:0000256" key="13">
    <source>
        <dbReference type="SAM" id="SignalP"/>
    </source>
</evidence>
<feature type="compositionally biased region" description="Basic and acidic residues" evidence="12">
    <location>
        <begin position="691"/>
        <end position="709"/>
    </location>
</feature>
<evidence type="ECO:0000256" key="10">
    <source>
        <dbReference type="ARBA" id="ARBA00023242"/>
    </source>
</evidence>
<evidence type="ECO:0000259" key="14">
    <source>
        <dbReference type="PROSITE" id="PS51726"/>
    </source>
</evidence>
<keyword evidence="10 11" id="KW-0539">Nucleus</keyword>
<dbReference type="InterPro" id="IPR002717">
    <property type="entry name" value="HAT_MYST-type"/>
</dbReference>
<dbReference type="GO" id="GO:0010485">
    <property type="term" value="F:histone H4 acetyltransferase activity"/>
    <property type="evidence" value="ECO:0007669"/>
    <property type="project" value="TreeGrafter"/>
</dbReference>
<keyword evidence="9" id="KW-0325">Glycoprotein</keyword>
<evidence type="ECO:0000256" key="2">
    <source>
        <dbReference type="ARBA" id="ARBA00022679"/>
    </source>
</evidence>
<feature type="non-terminal residue" evidence="15">
    <location>
        <position position="992"/>
    </location>
</feature>
<dbReference type="Gene3D" id="3.40.630.30">
    <property type="match status" value="1"/>
</dbReference>
<dbReference type="Pfam" id="PF01530">
    <property type="entry name" value="zf-C2HC"/>
    <property type="match status" value="1"/>
</dbReference>
<feature type="compositionally biased region" description="Low complexity" evidence="12">
    <location>
        <begin position="512"/>
        <end position="527"/>
    </location>
</feature>
<keyword evidence="7" id="KW-0805">Transcription regulation</keyword>
<dbReference type="AlphaFoldDB" id="A0A1J1I0Y5"/>
<feature type="chain" id="PRO_5013312171" description="Histone acetyltransferase" evidence="13">
    <location>
        <begin position="25"/>
        <end position="992"/>
    </location>
</feature>
<evidence type="ECO:0000313" key="15">
    <source>
        <dbReference type="EMBL" id="CRK93426.1"/>
    </source>
</evidence>
<dbReference type="Pfam" id="PF17772">
    <property type="entry name" value="zf-MYST"/>
    <property type="match status" value="1"/>
</dbReference>
<feature type="compositionally biased region" description="Basic and acidic residues" evidence="12">
    <location>
        <begin position="398"/>
        <end position="409"/>
    </location>
</feature>
<dbReference type="PROSITE" id="PS51802">
    <property type="entry name" value="ZF_CCHHC"/>
    <property type="match status" value="1"/>
</dbReference>
<dbReference type="EC" id="2.3.1.48" evidence="11"/>
<feature type="compositionally biased region" description="Basic residues" evidence="12">
    <location>
        <begin position="634"/>
        <end position="648"/>
    </location>
</feature>
<dbReference type="GO" id="GO:0010484">
    <property type="term" value="F:histone H3 acetyltransferase activity"/>
    <property type="evidence" value="ECO:0007669"/>
    <property type="project" value="TreeGrafter"/>
</dbReference>
<evidence type="ECO:0000256" key="1">
    <source>
        <dbReference type="ARBA" id="ARBA00004123"/>
    </source>
</evidence>
<feature type="compositionally biased region" description="Low complexity" evidence="12">
    <location>
        <begin position="340"/>
        <end position="383"/>
    </location>
</feature>
<reference evidence="15 16" key="1">
    <citation type="submission" date="2015-04" db="EMBL/GenBank/DDBJ databases">
        <authorList>
            <person name="Syromyatnikov M.Y."/>
            <person name="Popov V.N."/>
        </authorList>
    </citation>
    <scope>NUCLEOTIDE SEQUENCE [LARGE SCALE GENOMIC DNA]</scope>
</reference>
<keyword evidence="5" id="KW-0862">Zinc</keyword>
<dbReference type="PANTHER" id="PTHR10615">
    <property type="entry name" value="HISTONE ACETYLTRANSFERASE"/>
    <property type="match status" value="1"/>
</dbReference>
<keyword evidence="2" id="KW-0808">Transferase</keyword>
<feature type="compositionally biased region" description="Polar residues" evidence="12">
    <location>
        <begin position="410"/>
        <end position="421"/>
    </location>
</feature>
<comment type="subcellular location">
    <subcellularLocation>
        <location evidence="1 11">Nucleus</location>
    </subcellularLocation>
</comment>
<dbReference type="Pfam" id="PF01853">
    <property type="entry name" value="MOZ_SAS"/>
    <property type="match status" value="1"/>
</dbReference>
<feature type="compositionally biased region" description="Low complexity" evidence="12">
    <location>
        <begin position="604"/>
        <end position="622"/>
    </location>
</feature>
<protein>
    <recommendedName>
        <fullName evidence="11">Histone acetyltransferase</fullName>
        <ecNumber evidence="11">2.3.1.48</ecNumber>
    </recommendedName>
</protein>
<keyword evidence="4" id="KW-0863">Zinc-finger</keyword>
<dbReference type="EMBL" id="CVRI01000037">
    <property type="protein sequence ID" value="CRK93426.1"/>
    <property type="molecule type" value="Genomic_DNA"/>
</dbReference>
<dbReference type="GO" id="GO:0036409">
    <property type="term" value="C:histone H3-K14 acetyltransferase complex"/>
    <property type="evidence" value="ECO:0007669"/>
    <property type="project" value="TreeGrafter"/>
</dbReference>
<comment type="similarity">
    <text evidence="11">Belongs to the MYST (SAS/MOZ) family.</text>
</comment>
<organism evidence="15 16">
    <name type="scientific">Clunio marinus</name>
    <dbReference type="NCBI Taxonomy" id="568069"/>
    <lineage>
        <taxon>Eukaryota</taxon>
        <taxon>Metazoa</taxon>
        <taxon>Ecdysozoa</taxon>
        <taxon>Arthropoda</taxon>
        <taxon>Hexapoda</taxon>
        <taxon>Insecta</taxon>
        <taxon>Pterygota</taxon>
        <taxon>Neoptera</taxon>
        <taxon>Endopterygota</taxon>
        <taxon>Diptera</taxon>
        <taxon>Nematocera</taxon>
        <taxon>Chironomoidea</taxon>
        <taxon>Chironomidae</taxon>
        <taxon>Clunio</taxon>
    </lineage>
</organism>
<dbReference type="FunFam" id="2.60.40.10:FF:001407">
    <property type="entry name" value="Plexin A, isoform B"/>
    <property type="match status" value="1"/>
</dbReference>
<dbReference type="STRING" id="568069.A0A1J1I0Y5"/>
<evidence type="ECO:0000256" key="6">
    <source>
        <dbReference type="ARBA" id="ARBA00022853"/>
    </source>
</evidence>
<dbReference type="InterPro" id="IPR016181">
    <property type="entry name" value="Acyl_CoA_acyltransferase"/>
</dbReference>
<dbReference type="InterPro" id="IPR050603">
    <property type="entry name" value="MYST_HAT"/>
</dbReference>
<keyword evidence="13" id="KW-0732">Signal</keyword>
<evidence type="ECO:0000256" key="9">
    <source>
        <dbReference type="ARBA" id="ARBA00023180"/>
    </source>
</evidence>
<dbReference type="InterPro" id="IPR040706">
    <property type="entry name" value="Zf-MYST"/>
</dbReference>
<dbReference type="PROSITE" id="PS51726">
    <property type="entry name" value="MYST_HAT"/>
    <property type="match status" value="1"/>
</dbReference>
<keyword evidence="16" id="KW-1185">Reference proteome</keyword>
<dbReference type="SUPFAM" id="SSF55729">
    <property type="entry name" value="Acyl-CoA N-acyltransferases (Nat)"/>
    <property type="match status" value="1"/>
</dbReference>
<comment type="catalytic activity">
    <reaction evidence="11">
        <text>L-lysyl-[protein] + acetyl-CoA = N(6)-acetyl-L-lysyl-[protein] + CoA + H(+)</text>
        <dbReference type="Rhea" id="RHEA:45948"/>
        <dbReference type="Rhea" id="RHEA-COMP:9752"/>
        <dbReference type="Rhea" id="RHEA-COMP:10731"/>
        <dbReference type="ChEBI" id="CHEBI:15378"/>
        <dbReference type="ChEBI" id="CHEBI:29969"/>
        <dbReference type="ChEBI" id="CHEBI:57287"/>
        <dbReference type="ChEBI" id="CHEBI:57288"/>
        <dbReference type="ChEBI" id="CHEBI:61930"/>
        <dbReference type="EC" id="2.3.1.48"/>
    </reaction>
</comment>
<evidence type="ECO:0000256" key="7">
    <source>
        <dbReference type="ARBA" id="ARBA00023015"/>
    </source>
</evidence>
<feature type="region of interest" description="Disordered" evidence="12">
    <location>
        <begin position="340"/>
        <end position="709"/>
    </location>
</feature>
<dbReference type="SUPFAM" id="SSF103637">
    <property type="entry name" value="CCHHC domain"/>
    <property type="match status" value="1"/>
</dbReference>
<evidence type="ECO:0000256" key="3">
    <source>
        <dbReference type="ARBA" id="ARBA00022723"/>
    </source>
</evidence>
<feature type="signal peptide" evidence="13">
    <location>
        <begin position="1"/>
        <end position="24"/>
    </location>
</feature>
<dbReference type="GO" id="GO:0008270">
    <property type="term" value="F:zinc ion binding"/>
    <property type="evidence" value="ECO:0007669"/>
    <property type="project" value="UniProtKB-KW"/>
</dbReference>
<dbReference type="Gene3D" id="2.60.40.10">
    <property type="entry name" value="Immunoglobulins"/>
    <property type="match status" value="2"/>
</dbReference>
<dbReference type="InterPro" id="IPR041362">
    <property type="entry name" value="TIG2_plexin"/>
</dbReference>
<dbReference type="Pfam" id="PF24479">
    <property type="entry name" value="PSI_PlexinA-B"/>
    <property type="match status" value="1"/>
</dbReference>
<evidence type="ECO:0000256" key="8">
    <source>
        <dbReference type="ARBA" id="ARBA00023163"/>
    </source>
</evidence>
<dbReference type="InterPro" id="IPR041019">
    <property type="entry name" value="TIG1_plexin"/>
</dbReference>
<dbReference type="GO" id="GO:0003712">
    <property type="term" value="F:transcription coregulator activity"/>
    <property type="evidence" value="ECO:0007669"/>
    <property type="project" value="TreeGrafter"/>
</dbReference>
<dbReference type="InterPro" id="IPR002515">
    <property type="entry name" value="Znf_C2H2C"/>
</dbReference>
<dbReference type="OrthoDB" id="787137at2759"/>
<evidence type="ECO:0000313" key="16">
    <source>
        <dbReference type="Proteomes" id="UP000183832"/>
    </source>
</evidence>
<keyword evidence="8" id="KW-0804">Transcription</keyword>
<evidence type="ECO:0000256" key="11">
    <source>
        <dbReference type="RuleBase" id="RU361211"/>
    </source>
</evidence>
<evidence type="ECO:0000256" key="5">
    <source>
        <dbReference type="ARBA" id="ARBA00022833"/>
    </source>
</evidence>
<dbReference type="SMART" id="SM00423">
    <property type="entry name" value="PSI"/>
    <property type="match status" value="2"/>
</dbReference>
<gene>
    <name evidence="15" type="ORF">CLUMA_CG006962</name>
</gene>
<feature type="domain" description="MYST-type HAT" evidence="14">
    <location>
        <begin position="843"/>
        <end position="992"/>
    </location>
</feature>
<name>A0A1J1I0Y5_9DIPT</name>
<dbReference type="Gene3D" id="4.10.320.30">
    <property type="match status" value="1"/>
</dbReference>
<feature type="compositionally biased region" description="Pro residues" evidence="12">
    <location>
        <begin position="580"/>
        <end position="589"/>
    </location>
</feature>
<feature type="compositionally biased region" description="Low complexity" evidence="12">
    <location>
        <begin position="559"/>
        <end position="568"/>
    </location>
</feature>
<proteinExistence type="inferred from homology"/>
<keyword evidence="6" id="KW-0156">Chromatin regulator</keyword>
<evidence type="ECO:0000256" key="12">
    <source>
        <dbReference type="SAM" id="MobiDB-lite"/>
    </source>
</evidence>
<keyword evidence="3" id="KW-0479">Metal-binding</keyword>
<dbReference type="Pfam" id="PF17960">
    <property type="entry name" value="TIG_plexin"/>
    <property type="match status" value="1"/>
</dbReference>
<dbReference type="Pfam" id="PF18020">
    <property type="entry name" value="TIG_2"/>
    <property type="match status" value="1"/>
</dbReference>
<dbReference type="GO" id="GO:0006357">
    <property type="term" value="P:regulation of transcription by RNA polymerase II"/>
    <property type="evidence" value="ECO:0007669"/>
    <property type="project" value="TreeGrafter"/>
</dbReference>
<dbReference type="PANTHER" id="PTHR10615:SF161">
    <property type="entry name" value="HISTONE ACETYLTRANSFERASE KAT7"/>
    <property type="match status" value="1"/>
</dbReference>
<feature type="compositionally biased region" description="Low complexity" evidence="12">
    <location>
        <begin position="487"/>
        <end position="503"/>
    </location>
</feature>
<dbReference type="Proteomes" id="UP000183832">
    <property type="component" value="Unassembled WGS sequence"/>
</dbReference>
<dbReference type="InterPro" id="IPR016201">
    <property type="entry name" value="PSI"/>
</dbReference>
<sequence length="992" mass="109694">MQKLKLHSILKFVLIAVILTIADSKNNSEGNNLVVEITSVTPHQLQRTTSRILELVIDHLPNVKEHLVCAFTIKENVIVTNATRNDNIVYCATPRTDLLPQIEQGRHHFTARLSVRTASGSDLAFTNSTFFDCSTHLSCTRCVSSLFPCDWCIETHHCTHDTAENCRNDIMVNGVNRMRSSYRSGTAFCPAINGTDSDTEILVPAGVKGSVKVRVHNFGHSIVQTRFVCQFTIEGRVSSVDAQLLGDIIYCDSIEFMYTSKLPQITATFAVVWDDVKPLDNPHNIHVVIYRWRDMAESLRMCLVLPVKYGCAWCSSSNSCEVEEHCDGVKGTDLIDFKPSASSASSSATGTSTDSDSSSENSSSSSNSNSSDSSNSSSGSSSSSDEKSPQKTTAQNKSAEKGSARKSQDKTIPTKATSTKNTELKVTKSSLSSTDDDRPKSPLKKNSLQVDKKKTTATSSPSKAHQQKAIVPPLIPTGGKVPPSVIKQHQAMQQQSKSQSKLQTATVKAGTSKNISPPKKPSQSSLLKAKKDKSIFSNSSESEDEKPSVSPVKNDRRQSGSGSASTGPRGRGRPRKYPLPGAPPKPAPKVIPEKPKPEVKKEISSASSTTTDSSSAASSNSDSDSECANDTKPSRKSARMNSTRKSKHLGNTSIKSESETDDSTSVRRSNTKSPVKKNPSLIPTKGKSKQKKIEQKHNLDLSKDSQPEEKGCPFEGCNSMGHLSGKSESHFTIEACPMYHNLTIAETKQNLIERRKRVEERAKSLKELEPKKPPTNEHKAYLQKIRDIRAKSKPTLKLHDDSRLDDREPNLAGAVSDYDLQLFRDAQAIASENIENELTKLPCRGSGTKWVVMGKNNMEVWYQSVYPEDVQRLPKLYLCEFCLRYQKSEVGMKRHAAKCVWRHPPGDEIYRKGKLCVWQVDGKRYKNYCQFLCLLAKFFLDHKTLYFDVDPFLFYIMTIADSDGCHIVGYFSKAEFVACLVGKFPFVLFLVL</sequence>
<accession>A0A1J1I0Y5</accession>
<feature type="compositionally biased region" description="Basic and acidic residues" evidence="12">
    <location>
        <begin position="591"/>
        <end position="603"/>
    </location>
</feature>
<dbReference type="Gene3D" id="3.30.60.60">
    <property type="entry name" value="N-acetyl transferase-like"/>
    <property type="match status" value="1"/>
</dbReference>
<dbReference type="GO" id="GO:0003682">
    <property type="term" value="F:chromatin binding"/>
    <property type="evidence" value="ECO:0007669"/>
    <property type="project" value="TreeGrafter"/>
</dbReference>